<dbReference type="Pfam" id="PF00196">
    <property type="entry name" value="GerE"/>
    <property type="match status" value="1"/>
</dbReference>
<dbReference type="Proteomes" id="UP000659047">
    <property type="component" value="Unassembled WGS sequence"/>
</dbReference>
<dbReference type="SMART" id="SM00421">
    <property type="entry name" value="HTH_LUXR"/>
    <property type="match status" value="1"/>
</dbReference>
<evidence type="ECO:0000313" key="6">
    <source>
        <dbReference type="Proteomes" id="UP000659047"/>
    </source>
</evidence>
<reference evidence="5" key="1">
    <citation type="submission" date="2021-01" db="EMBL/GenBank/DDBJ databases">
        <title>Intestinitalea alba gen. nov., sp. nov., a novel genus of the family Enterobacteriaceae, isolated from the gut of the plastic-eating mealworm Tenebrio molitor L.</title>
        <authorList>
            <person name="Yang Y."/>
        </authorList>
    </citation>
    <scope>NUCLEOTIDE SEQUENCE</scope>
    <source>
        <strain evidence="5">BIT-L3</strain>
    </source>
</reference>
<keyword evidence="3" id="KW-0804">Transcription</keyword>
<dbReference type="InterPro" id="IPR036388">
    <property type="entry name" value="WH-like_DNA-bd_sf"/>
</dbReference>
<keyword evidence="2" id="KW-0238">DNA-binding</keyword>
<dbReference type="Gene3D" id="3.30.450.80">
    <property type="entry name" value="Transcription factor LuxR-like, autoinducer-binding domain"/>
    <property type="match status" value="1"/>
</dbReference>
<dbReference type="PRINTS" id="PR00038">
    <property type="entry name" value="HTHLUXR"/>
</dbReference>
<keyword evidence="6" id="KW-1185">Reference proteome</keyword>
<evidence type="ECO:0000259" key="4">
    <source>
        <dbReference type="PROSITE" id="PS50043"/>
    </source>
</evidence>
<dbReference type="GO" id="GO:0006355">
    <property type="term" value="P:regulation of DNA-templated transcription"/>
    <property type="evidence" value="ECO:0007669"/>
    <property type="project" value="InterPro"/>
</dbReference>
<dbReference type="PROSITE" id="PS00622">
    <property type="entry name" value="HTH_LUXR_1"/>
    <property type="match status" value="1"/>
</dbReference>
<dbReference type="EMBL" id="JAEPBH010000025">
    <property type="protein sequence ID" value="MBK4715814.1"/>
    <property type="molecule type" value="Genomic_DNA"/>
</dbReference>
<accession>A0A8K0V6C7</accession>
<organism evidence="5 6">
    <name type="scientific">Tenebrionibacter intestinalis</name>
    <dbReference type="NCBI Taxonomy" id="2799638"/>
    <lineage>
        <taxon>Bacteria</taxon>
        <taxon>Pseudomonadati</taxon>
        <taxon>Pseudomonadota</taxon>
        <taxon>Gammaproteobacteria</taxon>
        <taxon>Enterobacterales</taxon>
        <taxon>Enterobacteriaceae</taxon>
        <taxon>Tenebrionibacter/Tenebrionicola group</taxon>
        <taxon>Tenebrionibacter</taxon>
    </lineage>
</organism>
<comment type="caution">
    <text evidence="5">The sequence shown here is derived from an EMBL/GenBank/DDBJ whole genome shotgun (WGS) entry which is preliminary data.</text>
</comment>
<dbReference type="Gene3D" id="1.10.10.10">
    <property type="entry name" value="Winged helix-like DNA-binding domain superfamily/Winged helix DNA-binding domain"/>
    <property type="match status" value="1"/>
</dbReference>
<dbReference type="PANTHER" id="PTHR44688:SF16">
    <property type="entry name" value="DNA-BINDING TRANSCRIPTIONAL ACTIVATOR DEVR_DOSR"/>
    <property type="match status" value="1"/>
</dbReference>
<keyword evidence="1" id="KW-0805">Transcription regulation</keyword>
<dbReference type="InterPro" id="IPR000792">
    <property type="entry name" value="Tscrpt_reg_LuxR_C"/>
</dbReference>
<dbReference type="InterPro" id="IPR016032">
    <property type="entry name" value="Sig_transdc_resp-reg_C-effctor"/>
</dbReference>
<dbReference type="PROSITE" id="PS50043">
    <property type="entry name" value="HTH_LUXR_2"/>
    <property type="match status" value="1"/>
</dbReference>
<proteinExistence type="predicted"/>
<dbReference type="InterPro" id="IPR036693">
    <property type="entry name" value="TF_LuxR_autoind-bd_dom_sf"/>
</dbReference>
<evidence type="ECO:0000256" key="1">
    <source>
        <dbReference type="ARBA" id="ARBA00023015"/>
    </source>
</evidence>
<protein>
    <submittedName>
        <fullName evidence="5">LuxR family transcriptional regulator</fullName>
    </submittedName>
</protein>
<dbReference type="PANTHER" id="PTHR44688">
    <property type="entry name" value="DNA-BINDING TRANSCRIPTIONAL ACTIVATOR DEVR_DOSR"/>
    <property type="match status" value="1"/>
</dbReference>
<dbReference type="SUPFAM" id="SSF75516">
    <property type="entry name" value="Pheromone-binding domain of LuxR-like quorum-sensing transcription factors"/>
    <property type="match status" value="1"/>
</dbReference>
<dbReference type="GO" id="GO:0003677">
    <property type="term" value="F:DNA binding"/>
    <property type="evidence" value="ECO:0007669"/>
    <property type="project" value="UniProtKB-KW"/>
</dbReference>
<evidence type="ECO:0000256" key="2">
    <source>
        <dbReference type="ARBA" id="ARBA00023125"/>
    </source>
</evidence>
<evidence type="ECO:0000256" key="3">
    <source>
        <dbReference type="ARBA" id="ARBA00023163"/>
    </source>
</evidence>
<dbReference type="InterPro" id="IPR005143">
    <property type="entry name" value="TF_LuxR_autoind-bd_dom"/>
</dbReference>
<dbReference type="CDD" id="cd06170">
    <property type="entry name" value="LuxR_C_like"/>
    <property type="match status" value="1"/>
</dbReference>
<gene>
    <name evidence="5" type="ORF">JJB97_10840</name>
</gene>
<feature type="domain" description="HTH luxR-type" evidence="4">
    <location>
        <begin position="177"/>
        <end position="242"/>
    </location>
</feature>
<dbReference type="Pfam" id="PF03472">
    <property type="entry name" value="Autoind_bind"/>
    <property type="match status" value="1"/>
</dbReference>
<dbReference type="RefSeq" id="WP_238714033.1">
    <property type="nucleotide sequence ID" value="NZ_JAEPBH010000025.1"/>
</dbReference>
<name>A0A8K0V6C7_9ENTR</name>
<sequence length="250" mass="28983">MFSSFNDNNALSSTLRDYIERKLQPYGLPEYAYTVLSKKDPSKVLIITSYPSEWEKVYRDNHFHQIDPVILAAFRRISPFSWDENITLMNEIRVSKIFTLSKQFNVVNGFTFVLHDHLNNVALLSLIIQKQERVELEQTIRDKGMGQLQLALIEIHEQMMKLLQTRTSKSPQGMKPMGESNPIFTPKENEVLYWASMGKTYTEIAKIMGITFHTVKFHMGNLVKKMNVSNARQAIRLGVELNLISTKFYD</sequence>
<dbReference type="AlphaFoldDB" id="A0A8K0V6C7"/>
<evidence type="ECO:0000313" key="5">
    <source>
        <dbReference type="EMBL" id="MBK4715814.1"/>
    </source>
</evidence>
<dbReference type="SUPFAM" id="SSF46894">
    <property type="entry name" value="C-terminal effector domain of the bipartite response regulators"/>
    <property type="match status" value="1"/>
</dbReference>